<feature type="compositionally biased region" description="Polar residues" evidence="1">
    <location>
        <begin position="10"/>
        <end position="27"/>
    </location>
</feature>
<feature type="compositionally biased region" description="Low complexity" evidence="1">
    <location>
        <begin position="49"/>
        <end position="66"/>
    </location>
</feature>
<gene>
    <name evidence="2" type="ORF">RRG08_002662</name>
</gene>
<keyword evidence="3" id="KW-1185">Reference proteome</keyword>
<evidence type="ECO:0000313" key="3">
    <source>
        <dbReference type="Proteomes" id="UP001283361"/>
    </source>
</evidence>
<accession>A0AAE1CLY8</accession>
<organism evidence="2 3">
    <name type="scientific">Elysia crispata</name>
    <name type="common">lettuce slug</name>
    <dbReference type="NCBI Taxonomy" id="231223"/>
    <lineage>
        <taxon>Eukaryota</taxon>
        <taxon>Metazoa</taxon>
        <taxon>Spiralia</taxon>
        <taxon>Lophotrochozoa</taxon>
        <taxon>Mollusca</taxon>
        <taxon>Gastropoda</taxon>
        <taxon>Heterobranchia</taxon>
        <taxon>Euthyneura</taxon>
        <taxon>Panpulmonata</taxon>
        <taxon>Sacoglossa</taxon>
        <taxon>Placobranchoidea</taxon>
        <taxon>Plakobranchidae</taxon>
        <taxon>Elysia</taxon>
    </lineage>
</organism>
<comment type="caution">
    <text evidence="2">The sequence shown here is derived from an EMBL/GenBank/DDBJ whole genome shotgun (WGS) entry which is preliminary data.</text>
</comment>
<dbReference type="AlphaFoldDB" id="A0AAE1CLY8"/>
<protein>
    <submittedName>
        <fullName evidence="2">Uncharacterized protein</fullName>
    </submittedName>
</protein>
<dbReference type="EMBL" id="JAWDGP010007584">
    <property type="protein sequence ID" value="KAK3712331.1"/>
    <property type="molecule type" value="Genomic_DNA"/>
</dbReference>
<feature type="compositionally biased region" description="Basic and acidic residues" evidence="1">
    <location>
        <begin position="100"/>
        <end position="113"/>
    </location>
</feature>
<dbReference type="Proteomes" id="UP001283361">
    <property type="component" value="Unassembled WGS sequence"/>
</dbReference>
<evidence type="ECO:0000313" key="2">
    <source>
        <dbReference type="EMBL" id="KAK3712331.1"/>
    </source>
</evidence>
<feature type="compositionally biased region" description="Polar residues" evidence="1">
    <location>
        <begin position="117"/>
        <end position="152"/>
    </location>
</feature>
<sequence length="196" mass="22424">MAAKYLNGKPTPNGNLSENCCHQQQQPRPAAEDIVPQPSGRGKVQELRQQYQQLQQQQMLKQQQMKSHPKSRPRVHFKEDVHQKHYHHQQSEQQQQHIGGLEESRSSSVERHRYSSKTLLKSQSMDGGSNNNTICTTHTQEQQQTGSATSGAGNKAKRRRGIHRSYSEVGDSSTALRCRAILRSHSVFLEVRHVWR</sequence>
<evidence type="ECO:0000256" key="1">
    <source>
        <dbReference type="SAM" id="MobiDB-lite"/>
    </source>
</evidence>
<name>A0AAE1CLY8_9GAST</name>
<reference evidence="2" key="1">
    <citation type="journal article" date="2023" name="G3 (Bethesda)">
        <title>A reference genome for the long-term kleptoplast-retaining sea slug Elysia crispata morphotype clarki.</title>
        <authorList>
            <person name="Eastman K.E."/>
            <person name="Pendleton A.L."/>
            <person name="Shaikh M.A."/>
            <person name="Suttiyut T."/>
            <person name="Ogas R."/>
            <person name="Tomko P."/>
            <person name="Gavelis G."/>
            <person name="Widhalm J.R."/>
            <person name="Wisecaver J.H."/>
        </authorList>
    </citation>
    <scope>NUCLEOTIDE SEQUENCE</scope>
    <source>
        <strain evidence="2">ECLA1</strain>
    </source>
</reference>
<feature type="region of interest" description="Disordered" evidence="1">
    <location>
        <begin position="1"/>
        <end position="166"/>
    </location>
</feature>
<proteinExistence type="predicted"/>